<keyword evidence="3" id="KW-1185">Reference proteome</keyword>
<protein>
    <submittedName>
        <fullName evidence="2">Uncharacterized protein</fullName>
    </submittedName>
</protein>
<proteinExistence type="predicted"/>
<evidence type="ECO:0000256" key="1">
    <source>
        <dbReference type="SAM" id="MobiDB-lite"/>
    </source>
</evidence>
<reference evidence="2" key="1">
    <citation type="journal article" date="2022" name="bioRxiv">
        <title>Sequencing and chromosome-scale assembly of the giantPleurodeles waltlgenome.</title>
        <authorList>
            <person name="Brown T."/>
            <person name="Elewa A."/>
            <person name="Iarovenko S."/>
            <person name="Subramanian E."/>
            <person name="Araus A.J."/>
            <person name="Petzold A."/>
            <person name="Susuki M."/>
            <person name="Suzuki K.-i.T."/>
            <person name="Hayashi T."/>
            <person name="Toyoda A."/>
            <person name="Oliveira C."/>
            <person name="Osipova E."/>
            <person name="Leigh N.D."/>
            <person name="Simon A."/>
            <person name="Yun M.H."/>
        </authorList>
    </citation>
    <scope>NUCLEOTIDE SEQUENCE</scope>
    <source>
        <strain evidence="2">20211129_DDA</strain>
        <tissue evidence="2">Liver</tissue>
    </source>
</reference>
<feature type="region of interest" description="Disordered" evidence="1">
    <location>
        <begin position="1"/>
        <end position="32"/>
    </location>
</feature>
<dbReference type="AlphaFoldDB" id="A0AAV7VNL6"/>
<comment type="caution">
    <text evidence="2">The sequence shown here is derived from an EMBL/GenBank/DDBJ whole genome shotgun (WGS) entry which is preliminary data.</text>
</comment>
<feature type="compositionally biased region" description="Polar residues" evidence="1">
    <location>
        <begin position="148"/>
        <end position="158"/>
    </location>
</feature>
<feature type="region of interest" description="Disordered" evidence="1">
    <location>
        <begin position="66"/>
        <end position="169"/>
    </location>
</feature>
<feature type="compositionally biased region" description="Polar residues" evidence="1">
    <location>
        <begin position="66"/>
        <end position="94"/>
    </location>
</feature>
<evidence type="ECO:0000313" key="3">
    <source>
        <dbReference type="Proteomes" id="UP001066276"/>
    </source>
</evidence>
<feature type="compositionally biased region" description="Polar residues" evidence="1">
    <location>
        <begin position="18"/>
        <end position="28"/>
    </location>
</feature>
<dbReference type="Proteomes" id="UP001066276">
    <property type="component" value="Chromosome 2_1"/>
</dbReference>
<dbReference type="EMBL" id="JANPWB010000003">
    <property type="protein sequence ID" value="KAJ1201878.1"/>
    <property type="molecule type" value="Genomic_DNA"/>
</dbReference>
<evidence type="ECO:0000313" key="2">
    <source>
        <dbReference type="EMBL" id="KAJ1201878.1"/>
    </source>
</evidence>
<gene>
    <name evidence="2" type="ORF">NDU88_005682</name>
</gene>
<accession>A0AAV7VNL6</accession>
<sequence length="169" mass="18294">MGEDDTRMGRTARPPWTTYHSSPLTQMGSRMDTNRLEATLAPVVPGYSHFSPFPPFFYTPLTLNSLRSGRQRGTPNAQCSRQAQICNTERQQSPAEPPANQPQRLQADLPADRAPRTSRMSGAPCGRSRQPSAPPGSQEHGAEGGAPTTISHGSTENQAALAMQPQGER</sequence>
<name>A0AAV7VNL6_PLEWA</name>
<organism evidence="2 3">
    <name type="scientific">Pleurodeles waltl</name>
    <name type="common">Iberian ribbed newt</name>
    <dbReference type="NCBI Taxonomy" id="8319"/>
    <lineage>
        <taxon>Eukaryota</taxon>
        <taxon>Metazoa</taxon>
        <taxon>Chordata</taxon>
        <taxon>Craniata</taxon>
        <taxon>Vertebrata</taxon>
        <taxon>Euteleostomi</taxon>
        <taxon>Amphibia</taxon>
        <taxon>Batrachia</taxon>
        <taxon>Caudata</taxon>
        <taxon>Salamandroidea</taxon>
        <taxon>Salamandridae</taxon>
        <taxon>Pleurodelinae</taxon>
        <taxon>Pleurodeles</taxon>
    </lineage>
</organism>